<dbReference type="Pfam" id="PF12464">
    <property type="entry name" value="Mac"/>
    <property type="match status" value="1"/>
</dbReference>
<dbReference type="InterPro" id="IPR011004">
    <property type="entry name" value="Trimer_LpxA-like_sf"/>
</dbReference>
<dbReference type="EMBL" id="JAEEGA010000014">
    <property type="protein sequence ID" value="MBP1043188.1"/>
    <property type="molecule type" value="Genomic_DNA"/>
</dbReference>
<keyword evidence="3" id="KW-0677">Repeat</keyword>
<dbReference type="PROSITE" id="PS00101">
    <property type="entry name" value="HEXAPEP_TRANSFERASES"/>
    <property type="match status" value="1"/>
</dbReference>
<dbReference type="Proteomes" id="UP000674938">
    <property type="component" value="Unassembled WGS sequence"/>
</dbReference>
<protein>
    <recommendedName>
        <fullName evidence="5">Acetyltransferase</fullName>
        <ecNumber evidence="5">2.3.1.-</ecNumber>
    </recommendedName>
</protein>
<dbReference type="InterPro" id="IPR001451">
    <property type="entry name" value="Hexapep"/>
</dbReference>
<dbReference type="Pfam" id="PF00132">
    <property type="entry name" value="Hexapep"/>
    <property type="match status" value="1"/>
</dbReference>
<dbReference type="GO" id="GO:0008870">
    <property type="term" value="F:galactoside O-acetyltransferase activity"/>
    <property type="evidence" value="ECO:0007669"/>
    <property type="project" value="TreeGrafter"/>
</dbReference>
<evidence type="ECO:0000256" key="1">
    <source>
        <dbReference type="ARBA" id="ARBA00007274"/>
    </source>
</evidence>
<evidence type="ECO:0000256" key="2">
    <source>
        <dbReference type="ARBA" id="ARBA00022679"/>
    </source>
</evidence>
<dbReference type="FunFam" id="2.160.10.10:FF:000008">
    <property type="entry name" value="Maltose O-acetyltransferase"/>
    <property type="match status" value="1"/>
</dbReference>
<evidence type="ECO:0000256" key="3">
    <source>
        <dbReference type="ARBA" id="ARBA00022737"/>
    </source>
</evidence>
<name>A0A940PFV8_9ENTE</name>
<evidence type="ECO:0000256" key="5">
    <source>
        <dbReference type="RuleBase" id="RU367021"/>
    </source>
</evidence>
<dbReference type="InterPro" id="IPR039369">
    <property type="entry name" value="LacA-like"/>
</dbReference>
<evidence type="ECO:0000313" key="8">
    <source>
        <dbReference type="Proteomes" id="UP000674938"/>
    </source>
</evidence>
<dbReference type="AlphaFoldDB" id="A0A940PFV8"/>
<sequence>MLNQKERMLAGLPYKSWLDGLSDERLALRKLTHQYNVFPPGDRQEMTNLLKQIIGKTGEDLMIEPPFRCDYGSNIEVGNNFYANFNCVMLDVGKITIGENVMFGPNVSLYTAGHPLHPTSRTSGYEYGIPITIGDSVWLGGSTVVNPGVTIGDNVVIGSGSVVTKDIPANSVAVGNPCKVIHTVTEADREFYYRDFKFDVTDY</sequence>
<keyword evidence="2 5" id="KW-0808">Transferase</keyword>
<organism evidence="7 8">
    <name type="scientific">Vagococcus allomyrinae</name>
    <dbReference type="NCBI Taxonomy" id="2794353"/>
    <lineage>
        <taxon>Bacteria</taxon>
        <taxon>Bacillati</taxon>
        <taxon>Bacillota</taxon>
        <taxon>Bacilli</taxon>
        <taxon>Lactobacillales</taxon>
        <taxon>Enterococcaceae</taxon>
        <taxon>Vagococcus</taxon>
    </lineage>
</organism>
<keyword evidence="8" id="KW-1185">Reference proteome</keyword>
<dbReference type="InterPro" id="IPR024688">
    <property type="entry name" value="Mac_dom"/>
</dbReference>
<keyword evidence="4 5" id="KW-0012">Acyltransferase</keyword>
<proteinExistence type="inferred from homology"/>
<comment type="similarity">
    <text evidence="1 5">Belongs to the transferase hexapeptide repeat family.</text>
</comment>
<dbReference type="InterPro" id="IPR018357">
    <property type="entry name" value="Hexapep_transf_CS"/>
</dbReference>
<dbReference type="PANTHER" id="PTHR43017">
    <property type="entry name" value="GALACTOSIDE O-ACETYLTRANSFERASE"/>
    <property type="match status" value="1"/>
</dbReference>
<accession>A0A940PFV8</accession>
<evidence type="ECO:0000313" key="7">
    <source>
        <dbReference type="EMBL" id="MBP1043188.1"/>
    </source>
</evidence>
<gene>
    <name evidence="7" type="ORF">I6N95_19395</name>
</gene>
<evidence type="ECO:0000256" key="4">
    <source>
        <dbReference type="ARBA" id="ARBA00023315"/>
    </source>
</evidence>
<dbReference type="PANTHER" id="PTHR43017:SF1">
    <property type="entry name" value="ACETYLTRANSFERASE YJL218W-RELATED"/>
    <property type="match status" value="1"/>
</dbReference>
<feature type="domain" description="Maltose/galactoside acetyltransferase" evidence="6">
    <location>
        <begin position="5"/>
        <end position="59"/>
    </location>
</feature>
<dbReference type="CDD" id="cd03357">
    <property type="entry name" value="LbH_MAT_GAT"/>
    <property type="match status" value="1"/>
</dbReference>
<dbReference type="SMART" id="SM01266">
    <property type="entry name" value="Mac"/>
    <property type="match status" value="1"/>
</dbReference>
<dbReference type="SUPFAM" id="SSF51161">
    <property type="entry name" value="Trimeric LpxA-like enzymes"/>
    <property type="match status" value="1"/>
</dbReference>
<reference evidence="7" key="1">
    <citation type="submission" date="2020-12" db="EMBL/GenBank/DDBJ databases">
        <title>Vagococcus allomyrinae sp. nov. and Enterococcus lavae sp. nov., isolated from the larvae of Allomyrina dichotoma.</title>
        <authorList>
            <person name="Lee S.D."/>
        </authorList>
    </citation>
    <scope>NUCLEOTIDE SEQUENCE</scope>
    <source>
        <strain evidence="7">BWB3-3</strain>
    </source>
</reference>
<comment type="caution">
    <text evidence="7">The sequence shown here is derived from an EMBL/GenBank/DDBJ whole genome shotgun (WGS) entry which is preliminary data.</text>
</comment>
<dbReference type="EC" id="2.3.1.-" evidence="5"/>
<dbReference type="Gene3D" id="2.160.10.10">
    <property type="entry name" value="Hexapeptide repeat proteins"/>
    <property type="match status" value="1"/>
</dbReference>
<evidence type="ECO:0000259" key="6">
    <source>
        <dbReference type="SMART" id="SM01266"/>
    </source>
</evidence>